<evidence type="ECO:0000256" key="1">
    <source>
        <dbReference type="SAM" id="Phobius"/>
    </source>
</evidence>
<feature type="transmembrane region" description="Helical" evidence="1">
    <location>
        <begin position="81"/>
        <end position="97"/>
    </location>
</feature>
<accession>A0A2X0K4E1</accession>
<feature type="transmembrane region" description="Helical" evidence="1">
    <location>
        <begin position="7"/>
        <end position="26"/>
    </location>
</feature>
<sequence>MPGWFPVFMGATFGLAMVAVGLSTLFDKSPGLSQAFGIAGIVMLVAHFAVYAELVRRWRRGGVVPLSETCSTRARRRKSGWFLLAAIVVGGAFYLAGSTGWGNISFGVIIGVETWYRLIGWTRPNE</sequence>
<protein>
    <submittedName>
        <fullName evidence="2">Uncharacterized protein</fullName>
    </submittedName>
</protein>
<name>A0A2X0K4E1_9ACTN</name>
<dbReference type="AlphaFoldDB" id="A0A2X0K4E1"/>
<reference evidence="2 3" key="1">
    <citation type="submission" date="2018-06" db="EMBL/GenBank/DDBJ databases">
        <title>Streptacidiphilus pinicola sp. nov., isolated from pine grove soil.</title>
        <authorList>
            <person name="Roh S.G."/>
            <person name="Park S."/>
            <person name="Kim M.-K."/>
            <person name="Yun B.-R."/>
            <person name="Park J."/>
            <person name="Kim M.J."/>
            <person name="Kim Y.S."/>
            <person name="Kim S.B."/>
        </authorList>
    </citation>
    <scope>NUCLEOTIDE SEQUENCE [LARGE SCALE GENOMIC DNA]</scope>
    <source>
        <strain evidence="2 3">MMS16-CNU450</strain>
    </source>
</reference>
<organism evidence="2 3">
    <name type="scientific">Streptacidiphilus pinicola</name>
    <dbReference type="NCBI Taxonomy" id="2219663"/>
    <lineage>
        <taxon>Bacteria</taxon>
        <taxon>Bacillati</taxon>
        <taxon>Actinomycetota</taxon>
        <taxon>Actinomycetes</taxon>
        <taxon>Kitasatosporales</taxon>
        <taxon>Streptomycetaceae</taxon>
        <taxon>Streptacidiphilus</taxon>
    </lineage>
</organism>
<gene>
    <name evidence="2" type="ORF">DN069_18950</name>
</gene>
<evidence type="ECO:0000313" key="2">
    <source>
        <dbReference type="EMBL" id="RAG84115.1"/>
    </source>
</evidence>
<dbReference type="EMBL" id="QKYN01000072">
    <property type="protein sequence ID" value="RAG84115.1"/>
    <property type="molecule type" value="Genomic_DNA"/>
</dbReference>
<keyword evidence="1" id="KW-1133">Transmembrane helix</keyword>
<dbReference type="Proteomes" id="UP000248889">
    <property type="component" value="Unassembled WGS sequence"/>
</dbReference>
<feature type="transmembrane region" description="Helical" evidence="1">
    <location>
        <begin position="32"/>
        <end position="52"/>
    </location>
</feature>
<comment type="caution">
    <text evidence="2">The sequence shown here is derived from an EMBL/GenBank/DDBJ whole genome shotgun (WGS) entry which is preliminary data.</text>
</comment>
<keyword evidence="3" id="KW-1185">Reference proteome</keyword>
<keyword evidence="1" id="KW-0812">Transmembrane</keyword>
<keyword evidence="1" id="KW-0472">Membrane</keyword>
<evidence type="ECO:0000313" key="3">
    <source>
        <dbReference type="Proteomes" id="UP000248889"/>
    </source>
</evidence>
<proteinExistence type="predicted"/>